<dbReference type="AlphaFoldDB" id="A0A179ISS8"/>
<dbReference type="STRING" id="1484.SA87_09010"/>
<dbReference type="Proteomes" id="UP000243024">
    <property type="component" value="Unassembled WGS sequence"/>
</dbReference>
<dbReference type="InterPro" id="IPR003772">
    <property type="entry name" value="YceD"/>
</dbReference>
<feature type="region of interest" description="Disordered" evidence="1">
    <location>
        <begin position="96"/>
        <end position="123"/>
    </location>
</feature>
<evidence type="ECO:0008006" key="4">
    <source>
        <dbReference type="Google" id="ProtNLM"/>
    </source>
</evidence>
<organism evidence="2 3">
    <name type="scientific">Hydrogenibacillus schlegelii</name>
    <name type="common">Bacillus schlegelii</name>
    <dbReference type="NCBI Taxonomy" id="1484"/>
    <lineage>
        <taxon>Bacteria</taxon>
        <taxon>Bacillati</taxon>
        <taxon>Bacillota</taxon>
        <taxon>Bacilli</taxon>
        <taxon>Bacillales</taxon>
        <taxon>Bacillales Family X. Incertae Sedis</taxon>
        <taxon>Hydrogenibacillus</taxon>
    </lineage>
</organism>
<keyword evidence="3" id="KW-1185">Reference proteome</keyword>
<sequence length="200" mass="21975">MRLSFSEARQAAGRPVRLAGTVPAPRPVAIREVLELSPLHFDGEARWADGEVRLTGALSYRARLTCVRCLNPFTAEFHVDVEERFRPAEAALAYDPPTIGRRRGSSRKEQRSRAGGEAEATQAVDADPGVEVVAKAEIDVERVLRDLAIVHLPWAPICRPDCAGLCPTCGKDLNEGPCGCEPEAIDPRWLALRTLWDGRK</sequence>
<dbReference type="RefSeq" id="WP_066199908.1">
    <property type="nucleotide sequence ID" value="NZ_CBCSAS010000015.1"/>
</dbReference>
<proteinExistence type="predicted"/>
<dbReference type="PANTHER" id="PTHR34374:SF1">
    <property type="entry name" value="LARGE RIBOSOMAL RNA SUBUNIT ACCUMULATION PROTEIN YCED HOMOLOG 1, CHLOROPLASTIC"/>
    <property type="match status" value="1"/>
</dbReference>
<gene>
    <name evidence="2" type="ORF">SA87_09010</name>
</gene>
<dbReference type="PANTHER" id="PTHR34374">
    <property type="entry name" value="LARGE RIBOSOMAL RNA SUBUNIT ACCUMULATION PROTEIN YCED HOMOLOG 1, CHLOROPLASTIC"/>
    <property type="match status" value="1"/>
</dbReference>
<dbReference type="EMBL" id="JXBB01000012">
    <property type="protein sequence ID" value="OAR04661.1"/>
    <property type="molecule type" value="Genomic_DNA"/>
</dbReference>
<evidence type="ECO:0000256" key="1">
    <source>
        <dbReference type="SAM" id="MobiDB-lite"/>
    </source>
</evidence>
<protein>
    <recommendedName>
        <fullName evidence="4">DUF177 domain-containing protein</fullName>
    </recommendedName>
</protein>
<dbReference type="Pfam" id="PF02620">
    <property type="entry name" value="YceD"/>
    <property type="match status" value="1"/>
</dbReference>
<accession>A0A179ISS8</accession>
<name>A0A179ISS8_HYDSH</name>
<evidence type="ECO:0000313" key="2">
    <source>
        <dbReference type="EMBL" id="OAR04661.1"/>
    </source>
</evidence>
<dbReference type="OrthoDB" id="9790372at2"/>
<evidence type="ECO:0000313" key="3">
    <source>
        <dbReference type="Proteomes" id="UP000243024"/>
    </source>
</evidence>
<comment type="caution">
    <text evidence="2">The sequence shown here is derived from an EMBL/GenBank/DDBJ whole genome shotgun (WGS) entry which is preliminary data.</text>
</comment>
<reference evidence="2 3" key="1">
    <citation type="submission" date="2015-09" db="EMBL/GenBank/DDBJ databases">
        <title>Draft genome sequence of Hydrogenibacillus schlegelii DSM 2000.</title>
        <authorList>
            <person name="Hemp J."/>
        </authorList>
    </citation>
    <scope>NUCLEOTIDE SEQUENCE [LARGE SCALE GENOMIC DNA]</scope>
    <source>
        <strain evidence="2 3">MA 48</strain>
    </source>
</reference>
<feature type="compositionally biased region" description="Basic and acidic residues" evidence="1">
    <location>
        <begin position="106"/>
        <end position="116"/>
    </location>
</feature>